<dbReference type="AlphaFoldDB" id="A0ABC8M437"/>
<organism evidence="1 2">
    <name type="scientific">Eruca vesicaria subsp. sativa</name>
    <name type="common">Garden rocket</name>
    <name type="synonym">Eruca sativa</name>
    <dbReference type="NCBI Taxonomy" id="29727"/>
    <lineage>
        <taxon>Eukaryota</taxon>
        <taxon>Viridiplantae</taxon>
        <taxon>Streptophyta</taxon>
        <taxon>Embryophyta</taxon>
        <taxon>Tracheophyta</taxon>
        <taxon>Spermatophyta</taxon>
        <taxon>Magnoliopsida</taxon>
        <taxon>eudicotyledons</taxon>
        <taxon>Gunneridae</taxon>
        <taxon>Pentapetalae</taxon>
        <taxon>rosids</taxon>
        <taxon>malvids</taxon>
        <taxon>Brassicales</taxon>
        <taxon>Brassicaceae</taxon>
        <taxon>Brassiceae</taxon>
        <taxon>Eruca</taxon>
    </lineage>
</organism>
<accession>A0ABC8M437</accession>
<proteinExistence type="predicted"/>
<dbReference type="EMBL" id="CAKOAT010915153">
    <property type="protein sequence ID" value="CAH8390725.1"/>
    <property type="molecule type" value="Genomic_DNA"/>
</dbReference>
<dbReference type="Proteomes" id="UP001642260">
    <property type="component" value="Unassembled WGS sequence"/>
</dbReference>
<name>A0ABC8M437_ERUVS</name>
<protein>
    <submittedName>
        <fullName evidence="1">Uncharacterized protein</fullName>
    </submittedName>
</protein>
<evidence type="ECO:0000313" key="1">
    <source>
        <dbReference type="EMBL" id="CAH8390725.1"/>
    </source>
</evidence>
<evidence type="ECO:0000313" key="2">
    <source>
        <dbReference type="Proteomes" id="UP001642260"/>
    </source>
</evidence>
<reference evidence="1 2" key="1">
    <citation type="submission" date="2022-03" db="EMBL/GenBank/DDBJ databases">
        <authorList>
            <person name="Macdonald S."/>
            <person name="Ahmed S."/>
            <person name="Newling K."/>
        </authorList>
    </citation>
    <scope>NUCLEOTIDE SEQUENCE [LARGE SCALE GENOMIC DNA]</scope>
</reference>
<keyword evidence="2" id="KW-1185">Reference proteome</keyword>
<gene>
    <name evidence="1" type="ORF">ERUC_LOCUS43208</name>
</gene>
<sequence length="124" mass="13406">MPGVVAGNSSFMDDGEDSLVELSNGSSGKFNVLYSGDRDGSICFKGFQIGKMVSRSSDFKSIFFFLYLDPRCKFTADGTSLPLTTSPSPIYKGSVYGVSSLLFIKVVYGVSSLLYIKVVYVESS</sequence>
<comment type="caution">
    <text evidence="1">The sequence shown here is derived from an EMBL/GenBank/DDBJ whole genome shotgun (WGS) entry which is preliminary data.</text>
</comment>